<proteinExistence type="predicted"/>
<dbReference type="Proteomes" id="UP000179233">
    <property type="component" value="Unassembled WGS sequence"/>
</dbReference>
<dbReference type="EMBL" id="MHCJ01000003">
    <property type="protein sequence ID" value="OGY18117.1"/>
    <property type="molecule type" value="Genomic_DNA"/>
</dbReference>
<accession>A0A1G1VSD6</accession>
<gene>
    <name evidence="1" type="ORF">A2786_01190</name>
</gene>
<comment type="caution">
    <text evidence="1">The sequence shown here is derived from an EMBL/GenBank/DDBJ whole genome shotgun (WGS) entry which is preliminary data.</text>
</comment>
<protein>
    <submittedName>
        <fullName evidence="1">Uncharacterized protein</fullName>
    </submittedName>
</protein>
<dbReference type="AlphaFoldDB" id="A0A1G1VSD6"/>
<sequence length="144" mass="16365">MPDKETLRKDKFSQIAQDILGVVGDISLDEADMGLVTTYAQMAFDRIDQDKRLEWLNESVPDEHRRTVIRLLAVTLVADKISNRTSEYGERLKMTLANLESQGLTLQQLLETRQLETAAIHELISEIDKRLKPNAAEDETLSQP</sequence>
<reference evidence="1 2" key="1">
    <citation type="journal article" date="2016" name="Nat. Commun.">
        <title>Thousands of microbial genomes shed light on interconnected biogeochemical processes in an aquifer system.</title>
        <authorList>
            <person name="Anantharaman K."/>
            <person name="Brown C.T."/>
            <person name="Hug L.A."/>
            <person name="Sharon I."/>
            <person name="Castelle C.J."/>
            <person name="Probst A.J."/>
            <person name="Thomas B.C."/>
            <person name="Singh A."/>
            <person name="Wilkins M.J."/>
            <person name="Karaoz U."/>
            <person name="Brodie E.L."/>
            <person name="Williams K.H."/>
            <person name="Hubbard S.S."/>
            <person name="Banfield J.F."/>
        </authorList>
    </citation>
    <scope>NUCLEOTIDE SEQUENCE [LARGE SCALE GENOMIC DNA]</scope>
</reference>
<organism evidence="1 2">
    <name type="scientific">Candidatus Chisholmbacteria bacterium RIFCSPHIGHO2_01_FULL_52_32</name>
    <dbReference type="NCBI Taxonomy" id="1797591"/>
    <lineage>
        <taxon>Bacteria</taxon>
        <taxon>Candidatus Chisholmiibacteriota</taxon>
    </lineage>
</organism>
<evidence type="ECO:0000313" key="1">
    <source>
        <dbReference type="EMBL" id="OGY18117.1"/>
    </source>
</evidence>
<name>A0A1G1VSD6_9BACT</name>
<evidence type="ECO:0000313" key="2">
    <source>
        <dbReference type="Proteomes" id="UP000179233"/>
    </source>
</evidence>